<evidence type="ECO:0000313" key="3">
    <source>
        <dbReference type="Proteomes" id="UP000789704"/>
    </source>
</evidence>
<dbReference type="PANTHER" id="PTHR48207">
    <property type="entry name" value="SUCCINATE--HYDROXYMETHYLGLUTARATE COA-TRANSFERASE"/>
    <property type="match status" value="1"/>
</dbReference>
<dbReference type="InterPro" id="IPR044855">
    <property type="entry name" value="CoA-Trfase_III_dom3_sf"/>
</dbReference>
<name>A0A9N8X107_9BURK</name>
<accession>A0A9N8X107</accession>
<dbReference type="Proteomes" id="UP000789704">
    <property type="component" value="Unassembled WGS sequence"/>
</dbReference>
<protein>
    <submittedName>
        <fullName evidence="2">Formyl-CoA:oxalate CoA-transferase</fullName>
        <ecNumber evidence="2">2.8.3.16</ecNumber>
    </submittedName>
</protein>
<dbReference type="PANTHER" id="PTHR48207:SF4">
    <property type="entry name" value="BLL6097 PROTEIN"/>
    <property type="match status" value="1"/>
</dbReference>
<gene>
    <name evidence="2" type="primary">frc_2</name>
    <name evidence="2" type="ORF">LMG31841_02336</name>
</gene>
<dbReference type="EMBL" id="CAJQZC010000004">
    <property type="protein sequence ID" value="CAG4896618.1"/>
    <property type="molecule type" value="Genomic_DNA"/>
</dbReference>
<sequence length="345" mass="38011">MAALYLGVNRNKRSIVLDLKKEHSKKALLKLIDGADVLMHNIRPQKLAKLGIDPDQVLTRNPKLIYASLLGFGEAGRYGGRPAYDDIIQGMSGNANLMARQNGKPNYFPTISADKTTGLMAAMAILAALSGRHRTGRGVAIEIPMFECMAAFNLVEHLYGSTFNPPIAPMGYSRVLSSHRQPYKTSDDYICLMPYTDAHWHAFFEAADAHDAAADPRFKTMADRTKNIDQLYELTGKLIFERTTGEWLAICERLSIPAAPILGLDDLLRDAHLADVGFFEEVNDPSMGRLRFSGVPVLFDGVRPEINLPPRLGEHTRDVLLQAGVPLDDVEHILADARGSIDSAT</sequence>
<evidence type="ECO:0000256" key="1">
    <source>
        <dbReference type="ARBA" id="ARBA00022679"/>
    </source>
</evidence>
<keyword evidence="3" id="KW-1185">Reference proteome</keyword>
<comment type="caution">
    <text evidence="2">The sequence shown here is derived from an EMBL/GenBank/DDBJ whole genome shotgun (WGS) entry which is preliminary data.</text>
</comment>
<dbReference type="EC" id="2.8.3.16" evidence="2"/>
<dbReference type="InterPro" id="IPR003673">
    <property type="entry name" value="CoA-Trfase_fam_III"/>
</dbReference>
<dbReference type="GO" id="GO:0033608">
    <property type="term" value="F:formyl-CoA transferase activity"/>
    <property type="evidence" value="ECO:0007669"/>
    <property type="project" value="UniProtKB-EC"/>
</dbReference>
<dbReference type="Gene3D" id="3.40.50.10540">
    <property type="entry name" value="Crotonobetainyl-coa:carnitine coa-transferase, domain 1"/>
    <property type="match status" value="1"/>
</dbReference>
<keyword evidence="1 2" id="KW-0808">Transferase</keyword>
<evidence type="ECO:0000313" key="2">
    <source>
        <dbReference type="EMBL" id="CAG4896618.1"/>
    </source>
</evidence>
<organism evidence="2 3">
    <name type="scientific">Paraburkholderia saeva</name>
    <dbReference type="NCBI Taxonomy" id="2777537"/>
    <lineage>
        <taxon>Bacteria</taxon>
        <taxon>Pseudomonadati</taxon>
        <taxon>Pseudomonadota</taxon>
        <taxon>Betaproteobacteria</taxon>
        <taxon>Burkholderiales</taxon>
        <taxon>Burkholderiaceae</taxon>
        <taxon>Paraburkholderia</taxon>
    </lineage>
</organism>
<dbReference type="InterPro" id="IPR023606">
    <property type="entry name" value="CoA-Trfase_III_dom_1_sf"/>
</dbReference>
<dbReference type="SUPFAM" id="SSF89796">
    <property type="entry name" value="CoA-transferase family III (CaiB/BaiF)"/>
    <property type="match status" value="1"/>
</dbReference>
<proteinExistence type="predicted"/>
<dbReference type="Gene3D" id="3.30.1540.10">
    <property type="entry name" value="formyl-coa transferase, domain 3"/>
    <property type="match status" value="1"/>
</dbReference>
<reference evidence="2" key="1">
    <citation type="submission" date="2021-04" db="EMBL/GenBank/DDBJ databases">
        <authorList>
            <person name="Vanwijnsberghe S."/>
        </authorList>
    </citation>
    <scope>NUCLEOTIDE SEQUENCE</scope>
    <source>
        <strain evidence="2">LMG 31841</strain>
    </source>
</reference>
<dbReference type="InterPro" id="IPR050483">
    <property type="entry name" value="CoA-transferase_III_domain"/>
</dbReference>
<dbReference type="AlphaFoldDB" id="A0A9N8X107"/>
<dbReference type="Pfam" id="PF02515">
    <property type="entry name" value="CoA_transf_3"/>
    <property type="match status" value="1"/>
</dbReference>